<evidence type="ECO:0008006" key="3">
    <source>
        <dbReference type="Google" id="ProtNLM"/>
    </source>
</evidence>
<dbReference type="Proteomes" id="UP000485484">
    <property type="component" value="Unassembled WGS sequence"/>
</dbReference>
<reference evidence="2" key="1">
    <citation type="submission" date="2017-02" db="EMBL/GenBank/DDBJ databases">
        <title>Delving into the versatile metabolic prowess of the omnipresent phylum Bacteroidetes.</title>
        <authorList>
            <person name="Nobu M.K."/>
            <person name="Mei R."/>
            <person name="Narihiro T."/>
            <person name="Kuroda K."/>
            <person name="Liu W.-T."/>
        </authorList>
    </citation>
    <scope>NUCLEOTIDE SEQUENCE</scope>
    <source>
        <strain evidence="2">ADurb.Bin417</strain>
    </source>
</reference>
<accession>A0A1V5MH95</accession>
<gene>
    <name evidence="2" type="ORF">BWY73_00720</name>
</gene>
<evidence type="ECO:0000313" key="2">
    <source>
        <dbReference type="EMBL" id="OPZ92608.1"/>
    </source>
</evidence>
<dbReference type="AlphaFoldDB" id="A0A1V5MH95"/>
<name>A0A1V5MH95_UNCT6</name>
<proteinExistence type="predicted"/>
<dbReference type="EMBL" id="MWAK01000082">
    <property type="protein sequence ID" value="OPZ92608.1"/>
    <property type="molecule type" value="Genomic_DNA"/>
</dbReference>
<keyword evidence="1" id="KW-0472">Membrane</keyword>
<keyword evidence="1" id="KW-0812">Transmembrane</keyword>
<keyword evidence="1" id="KW-1133">Transmembrane helix</keyword>
<evidence type="ECO:0000256" key="1">
    <source>
        <dbReference type="SAM" id="Phobius"/>
    </source>
</evidence>
<protein>
    <recommendedName>
        <fullName evidence="3">Fimbrial assembly protein (PilN)</fullName>
    </recommendedName>
</protein>
<feature type="transmembrane region" description="Helical" evidence="1">
    <location>
        <begin position="20"/>
        <end position="45"/>
    </location>
</feature>
<sequence>MVEINLIRKRILRPASERRLVSILVYLVLGMVGLTLLAIFIPYAANLKIIEGYRQKIRVAEAEWETNFRPQPAAGAPERRQLEELKNFKPLFQGRLLMAPKLSALAAQAEPGLVLSGVRFDGTKMALEGEGRRDNQTMVAVVRLVNRLNATPAFREGFQELRIKWIRQDQDRFRFLVEASRQ</sequence>
<comment type="caution">
    <text evidence="2">The sequence shown here is derived from an EMBL/GenBank/DDBJ whole genome shotgun (WGS) entry which is preliminary data.</text>
</comment>
<organism evidence="2">
    <name type="scientific">candidate division TA06 bacterium ADurb.Bin417</name>
    <dbReference type="NCBI Taxonomy" id="1852828"/>
    <lineage>
        <taxon>Bacteria</taxon>
        <taxon>Bacteria division TA06</taxon>
    </lineage>
</organism>